<organism evidence="1 2">
    <name type="scientific">Pluteus cervinus</name>
    <dbReference type="NCBI Taxonomy" id="181527"/>
    <lineage>
        <taxon>Eukaryota</taxon>
        <taxon>Fungi</taxon>
        <taxon>Dikarya</taxon>
        <taxon>Basidiomycota</taxon>
        <taxon>Agaricomycotina</taxon>
        <taxon>Agaricomycetes</taxon>
        <taxon>Agaricomycetidae</taxon>
        <taxon>Agaricales</taxon>
        <taxon>Pluteineae</taxon>
        <taxon>Pluteaceae</taxon>
        <taxon>Pluteus</taxon>
    </lineage>
</organism>
<name>A0ACD3APA1_9AGAR</name>
<dbReference type="Proteomes" id="UP000308600">
    <property type="component" value="Unassembled WGS sequence"/>
</dbReference>
<gene>
    <name evidence="1" type="ORF">BDN72DRAFT_843519</name>
</gene>
<keyword evidence="2" id="KW-1185">Reference proteome</keyword>
<sequence>MNQSASHTKLQQGIIDLPNELWLNIMSYLYPVELFALGCASRRFKSLLSYLFWETRSISERLFNMCMEEECITFREQNSLKVSRGELSLEDFRSLHLAGSMDSVGLTRRGMVFSKAVTRVGVAWRISSTFQQDGSWFGPSVMLVDGTMDDHDRSEEKRKHTYRRNAQPMLTQTLRSFRINPILLVSPFTHWAYQLIATSPSLTRISLRNVQQSDPNFWRNMFTWLLQALGFHKILTRLTVAKCSGLDLQTLLDFINRLPKTLKHLDVVGAYSETSSLLLVGNDGMIGFQRVKSIRGSWEVLLGLVGKSSVPRTEEEEDALISLMKERFPALECVTIEIKDNHKLVIRWKR</sequence>
<evidence type="ECO:0000313" key="1">
    <source>
        <dbReference type="EMBL" id="TFK67084.1"/>
    </source>
</evidence>
<evidence type="ECO:0000313" key="2">
    <source>
        <dbReference type="Proteomes" id="UP000308600"/>
    </source>
</evidence>
<reference evidence="1 2" key="1">
    <citation type="journal article" date="2019" name="Nat. Ecol. Evol.">
        <title>Megaphylogeny resolves global patterns of mushroom evolution.</title>
        <authorList>
            <person name="Varga T."/>
            <person name="Krizsan K."/>
            <person name="Foldi C."/>
            <person name="Dima B."/>
            <person name="Sanchez-Garcia M."/>
            <person name="Sanchez-Ramirez S."/>
            <person name="Szollosi G.J."/>
            <person name="Szarkandi J.G."/>
            <person name="Papp V."/>
            <person name="Albert L."/>
            <person name="Andreopoulos W."/>
            <person name="Angelini C."/>
            <person name="Antonin V."/>
            <person name="Barry K.W."/>
            <person name="Bougher N.L."/>
            <person name="Buchanan P."/>
            <person name="Buyck B."/>
            <person name="Bense V."/>
            <person name="Catcheside P."/>
            <person name="Chovatia M."/>
            <person name="Cooper J."/>
            <person name="Damon W."/>
            <person name="Desjardin D."/>
            <person name="Finy P."/>
            <person name="Geml J."/>
            <person name="Haridas S."/>
            <person name="Hughes K."/>
            <person name="Justo A."/>
            <person name="Karasinski D."/>
            <person name="Kautmanova I."/>
            <person name="Kiss B."/>
            <person name="Kocsube S."/>
            <person name="Kotiranta H."/>
            <person name="LaButti K.M."/>
            <person name="Lechner B.E."/>
            <person name="Liimatainen K."/>
            <person name="Lipzen A."/>
            <person name="Lukacs Z."/>
            <person name="Mihaltcheva S."/>
            <person name="Morgado L.N."/>
            <person name="Niskanen T."/>
            <person name="Noordeloos M.E."/>
            <person name="Ohm R.A."/>
            <person name="Ortiz-Santana B."/>
            <person name="Ovrebo C."/>
            <person name="Racz N."/>
            <person name="Riley R."/>
            <person name="Savchenko A."/>
            <person name="Shiryaev A."/>
            <person name="Soop K."/>
            <person name="Spirin V."/>
            <person name="Szebenyi C."/>
            <person name="Tomsovsky M."/>
            <person name="Tulloss R.E."/>
            <person name="Uehling J."/>
            <person name="Grigoriev I.V."/>
            <person name="Vagvolgyi C."/>
            <person name="Papp T."/>
            <person name="Martin F.M."/>
            <person name="Miettinen O."/>
            <person name="Hibbett D.S."/>
            <person name="Nagy L.G."/>
        </authorList>
    </citation>
    <scope>NUCLEOTIDE SEQUENCE [LARGE SCALE GENOMIC DNA]</scope>
    <source>
        <strain evidence="1 2">NL-1719</strain>
    </source>
</reference>
<proteinExistence type="predicted"/>
<accession>A0ACD3APA1</accession>
<dbReference type="EMBL" id="ML208386">
    <property type="protein sequence ID" value="TFK67084.1"/>
    <property type="molecule type" value="Genomic_DNA"/>
</dbReference>
<protein>
    <submittedName>
        <fullName evidence="1">Uncharacterized protein</fullName>
    </submittedName>
</protein>